<dbReference type="AlphaFoldDB" id="A0AAW4UAF5"/>
<feature type="domain" description="Phage replisome organiser N-terminal" evidence="2">
    <location>
        <begin position="8"/>
        <end position="124"/>
    </location>
</feature>
<dbReference type="RefSeq" id="WP_306780613.1">
    <property type="nucleotide sequence ID" value="NZ_JAJCJK010000004.1"/>
</dbReference>
<gene>
    <name evidence="3" type="ORF">LIZ56_03905</name>
</gene>
<dbReference type="InterPro" id="IPR010056">
    <property type="entry name" value="Phage_rep_org__N"/>
</dbReference>
<evidence type="ECO:0000259" key="2">
    <source>
        <dbReference type="Pfam" id="PF09681"/>
    </source>
</evidence>
<dbReference type="Proteomes" id="UP001197684">
    <property type="component" value="Unassembled WGS sequence"/>
</dbReference>
<feature type="region of interest" description="Disordered" evidence="1">
    <location>
        <begin position="113"/>
        <end position="141"/>
    </location>
</feature>
<organism evidence="3 4">
    <name type="scientific">Agathobacter rectalis</name>
    <dbReference type="NCBI Taxonomy" id="39491"/>
    <lineage>
        <taxon>Bacteria</taxon>
        <taxon>Bacillati</taxon>
        <taxon>Bacillota</taxon>
        <taxon>Clostridia</taxon>
        <taxon>Lachnospirales</taxon>
        <taxon>Lachnospiraceae</taxon>
        <taxon>Agathobacter</taxon>
    </lineage>
</organism>
<reference evidence="3" key="1">
    <citation type="submission" date="2021-10" db="EMBL/GenBank/DDBJ databases">
        <title>Collection of gut derived symbiotic bacterial strains cultured from healthy donors.</title>
        <authorList>
            <person name="Lin H."/>
            <person name="Littmann E."/>
            <person name="Kohout C."/>
            <person name="Pamer E.G."/>
        </authorList>
    </citation>
    <scope>NUCLEOTIDE SEQUENCE</scope>
    <source>
        <strain evidence="3">DFI.9.42</strain>
    </source>
</reference>
<sequence length="276" mass="32107">MAEKKYFWLKMPRNFFEKHYIKILRAKDNGDLLVMFYIWMITESIDHEGKLRFSEDIPYDAEMLAEASGFALQIVTQALQQFSKLQLVVTESDGTLFLPKSLKMIGSESASAQRVREYREREKNKTKPTETPENTECNERVTESNVDVQKCNIEKELEKELEKENKKGGKRETTQSIFERLLPEYAISDVMADKLREWFKYKTERKDGYKEQGMKSLLKQVANKVSVYGDTAVCNLIDECMSNGWKGIIWDKLQSSSAYRNSGDRIGNRVKDVDGW</sequence>
<dbReference type="Pfam" id="PF09681">
    <property type="entry name" value="Phage_rep_org_N"/>
    <property type="match status" value="1"/>
</dbReference>
<evidence type="ECO:0000256" key="1">
    <source>
        <dbReference type="SAM" id="MobiDB-lite"/>
    </source>
</evidence>
<evidence type="ECO:0000313" key="4">
    <source>
        <dbReference type="Proteomes" id="UP001197684"/>
    </source>
</evidence>
<evidence type="ECO:0000313" key="3">
    <source>
        <dbReference type="EMBL" id="MCB6937557.1"/>
    </source>
</evidence>
<dbReference type="NCBIfam" id="TIGR01714">
    <property type="entry name" value="phage_rep_org_N"/>
    <property type="match status" value="1"/>
</dbReference>
<accession>A0AAW4UAF5</accession>
<name>A0AAW4UAF5_9FIRM</name>
<proteinExistence type="predicted"/>
<feature type="compositionally biased region" description="Basic and acidic residues" evidence="1">
    <location>
        <begin position="114"/>
        <end position="130"/>
    </location>
</feature>
<dbReference type="EMBL" id="JAJCJK010000004">
    <property type="protein sequence ID" value="MCB6937557.1"/>
    <property type="molecule type" value="Genomic_DNA"/>
</dbReference>
<comment type="caution">
    <text evidence="3">The sequence shown here is derived from an EMBL/GenBank/DDBJ whole genome shotgun (WGS) entry which is preliminary data.</text>
</comment>
<protein>
    <submittedName>
        <fullName evidence="3">Phage replisome organizer N-terminal domain-containing protein</fullName>
    </submittedName>
</protein>